<gene>
    <name evidence="2" type="ORF">FRX31_033641</name>
</gene>
<reference evidence="2 3" key="1">
    <citation type="submission" date="2020-06" db="EMBL/GenBank/DDBJ databases">
        <title>Transcriptomic and genomic resources for Thalictrum thalictroides and T. hernandezii: Facilitating candidate gene discovery in an emerging model plant lineage.</title>
        <authorList>
            <person name="Arias T."/>
            <person name="Riano-Pachon D.M."/>
            <person name="Di Stilio V.S."/>
        </authorList>
    </citation>
    <scope>NUCLEOTIDE SEQUENCE [LARGE SCALE GENOMIC DNA]</scope>
    <source>
        <strain evidence="3">cv. WT478/WT964</strain>
        <tissue evidence="2">Leaves</tissue>
    </source>
</reference>
<dbReference type="Proteomes" id="UP000554482">
    <property type="component" value="Unassembled WGS sequence"/>
</dbReference>
<dbReference type="AlphaFoldDB" id="A0A7J6UWA5"/>
<feature type="compositionally biased region" description="Polar residues" evidence="1">
    <location>
        <begin position="53"/>
        <end position="64"/>
    </location>
</feature>
<evidence type="ECO:0000256" key="1">
    <source>
        <dbReference type="SAM" id="MobiDB-lite"/>
    </source>
</evidence>
<sequence length="77" mass="8604">MLVTTHESFDTLPQFSALWSRLLNYEARHRAPLSSGPIALMASQTPIAPDISQSSSALEPVNNQVRHHMVTRNRYGT</sequence>
<name>A0A7J6UWA5_THATH</name>
<keyword evidence="3" id="KW-1185">Reference proteome</keyword>
<accession>A0A7J6UWA5</accession>
<feature type="region of interest" description="Disordered" evidence="1">
    <location>
        <begin position="53"/>
        <end position="77"/>
    </location>
</feature>
<protein>
    <submittedName>
        <fullName evidence="2">Uncharacterized protein</fullName>
    </submittedName>
</protein>
<feature type="non-terminal residue" evidence="2">
    <location>
        <position position="77"/>
    </location>
</feature>
<comment type="caution">
    <text evidence="2">The sequence shown here is derived from an EMBL/GenBank/DDBJ whole genome shotgun (WGS) entry which is preliminary data.</text>
</comment>
<proteinExistence type="predicted"/>
<evidence type="ECO:0000313" key="2">
    <source>
        <dbReference type="EMBL" id="KAF5176771.1"/>
    </source>
</evidence>
<dbReference type="EMBL" id="JABWDY010042260">
    <property type="protein sequence ID" value="KAF5176771.1"/>
    <property type="molecule type" value="Genomic_DNA"/>
</dbReference>
<organism evidence="2 3">
    <name type="scientific">Thalictrum thalictroides</name>
    <name type="common">Rue-anemone</name>
    <name type="synonym">Anemone thalictroides</name>
    <dbReference type="NCBI Taxonomy" id="46969"/>
    <lineage>
        <taxon>Eukaryota</taxon>
        <taxon>Viridiplantae</taxon>
        <taxon>Streptophyta</taxon>
        <taxon>Embryophyta</taxon>
        <taxon>Tracheophyta</taxon>
        <taxon>Spermatophyta</taxon>
        <taxon>Magnoliopsida</taxon>
        <taxon>Ranunculales</taxon>
        <taxon>Ranunculaceae</taxon>
        <taxon>Thalictroideae</taxon>
        <taxon>Thalictrum</taxon>
    </lineage>
</organism>
<evidence type="ECO:0000313" key="3">
    <source>
        <dbReference type="Proteomes" id="UP000554482"/>
    </source>
</evidence>